<keyword evidence="3" id="KW-1185">Reference proteome</keyword>
<dbReference type="HOGENOM" id="CLU_2000161_0_0_0"/>
<proteinExistence type="predicted"/>
<dbReference type="Proteomes" id="UP000010467">
    <property type="component" value="Chromosome"/>
</dbReference>
<name>K9ZY77_DEIPD</name>
<protein>
    <submittedName>
        <fullName evidence="2">Uncharacterized protein</fullName>
    </submittedName>
</protein>
<feature type="region of interest" description="Disordered" evidence="1">
    <location>
        <begin position="85"/>
        <end position="105"/>
    </location>
</feature>
<dbReference type="KEGG" id="dpd:Deipe_1029"/>
<accession>K9ZY77</accession>
<gene>
    <name evidence="2" type="ordered locus">Deipe_1029</name>
</gene>
<dbReference type="AlphaFoldDB" id="K9ZY77"/>
<organism evidence="2 3">
    <name type="scientific">Deinococcus peraridilitoris (strain DSM 19664 / LMG 22246 / CIP 109416 / KR-200)</name>
    <dbReference type="NCBI Taxonomy" id="937777"/>
    <lineage>
        <taxon>Bacteria</taxon>
        <taxon>Thermotogati</taxon>
        <taxon>Deinococcota</taxon>
        <taxon>Deinococci</taxon>
        <taxon>Deinococcales</taxon>
        <taxon>Deinococcaceae</taxon>
        <taxon>Deinococcus</taxon>
    </lineage>
</organism>
<dbReference type="PATRIC" id="fig|937777.3.peg.1032"/>
<dbReference type="EMBL" id="CP003382">
    <property type="protein sequence ID" value="AFZ66593.1"/>
    <property type="molecule type" value="Genomic_DNA"/>
</dbReference>
<evidence type="ECO:0000256" key="1">
    <source>
        <dbReference type="SAM" id="MobiDB-lite"/>
    </source>
</evidence>
<feature type="compositionally biased region" description="Basic and acidic residues" evidence="1">
    <location>
        <begin position="85"/>
        <end position="98"/>
    </location>
</feature>
<reference evidence="3" key="1">
    <citation type="submission" date="2012-03" db="EMBL/GenBank/DDBJ databases">
        <title>Complete sequence of chromosome of Deinococcus peraridilitoris DSM 19664.</title>
        <authorList>
            <person name="Lucas S."/>
            <person name="Copeland A."/>
            <person name="Lapidus A."/>
            <person name="Glavina del Rio T."/>
            <person name="Dalin E."/>
            <person name="Tice H."/>
            <person name="Bruce D."/>
            <person name="Goodwin L."/>
            <person name="Pitluck S."/>
            <person name="Peters L."/>
            <person name="Mikhailova N."/>
            <person name="Lu M."/>
            <person name="Kyrpides N."/>
            <person name="Mavromatis K."/>
            <person name="Ivanova N."/>
            <person name="Brettin T."/>
            <person name="Detter J.C."/>
            <person name="Han C."/>
            <person name="Larimer F."/>
            <person name="Land M."/>
            <person name="Hauser L."/>
            <person name="Markowitz V."/>
            <person name="Cheng J.-F."/>
            <person name="Hugenholtz P."/>
            <person name="Woyke T."/>
            <person name="Wu D."/>
            <person name="Pukall R."/>
            <person name="Steenblock K."/>
            <person name="Brambilla E."/>
            <person name="Klenk H.-P."/>
            <person name="Eisen J.A."/>
        </authorList>
    </citation>
    <scope>NUCLEOTIDE SEQUENCE [LARGE SCALE GENOMIC DNA]</scope>
    <source>
        <strain evidence="3">DSM 19664 / LMG 22246 / CIP 109416 / KR-200</strain>
    </source>
</reference>
<evidence type="ECO:0000313" key="2">
    <source>
        <dbReference type="EMBL" id="AFZ66593.1"/>
    </source>
</evidence>
<dbReference type="RefSeq" id="WP_015234903.1">
    <property type="nucleotide sequence ID" value="NC_019793.1"/>
</dbReference>
<evidence type="ECO:0000313" key="3">
    <source>
        <dbReference type="Proteomes" id="UP000010467"/>
    </source>
</evidence>
<dbReference type="STRING" id="937777.Deipe_1029"/>
<sequence length="124" mass="13965">MTFQGVPLQAYPTLEQLEALERALCSFERRHRVRVTFSTVSSPVREGQARGFRLDVSGWSLAPDHRSLEELTDLLEEHGVATLDQARREPAGRARETAQTHSAATGRARWKLSLPRLWRVGATT</sequence>